<evidence type="ECO:0000313" key="3">
    <source>
        <dbReference type="EMBL" id="TFH67305.1"/>
    </source>
</evidence>
<dbReference type="CDD" id="cd07316">
    <property type="entry name" value="terB_like_DjlA"/>
    <property type="match status" value="1"/>
</dbReference>
<dbReference type="Proteomes" id="UP000298133">
    <property type="component" value="Unassembled WGS sequence"/>
</dbReference>
<dbReference type="InterPro" id="IPR050817">
    <property type="entry name" value="DjlA_DnaK_co-chaperone"/>
</dbReference>
<sequence length="251" mass="27120">MPGGILVALLGLFIGHQYDKWRLGELNSPAHRRQLTAKFLQAAFTVAGQLAKSDGRVSEAEIAHTEAIIASLGLSPEHRRAAIDCFKQGASGSVDGVALVAAFAQISRHHYRLKLQLLNYWLTLALADGRLDDSERDLLYSVAAQLGFNRAALDRIIEMVQAQGQFRAAGGDASRPAPASVLATAYQALGVTASATDAELKKAYRKLLSENHPDKLIGQGMPADMVQLATERTQEIRAAYETICAERKVAN</sequence>
<dbReference type="Gene3D" id="1.10.3680.10">
    <property type="entry name" value="TerB-like"/>
    <property type="match status" value="1"/>
</dbReference>
<dbReference type="SUPFAM" id="SSF158682">
    <property type="entry name" value="TerB-like"/>
    <property type="match status" value="1"/>
</dbReference>
<dbReference type="InterPro" id="IPR036869">
    <property type="entry name" value="J_dom_sf"/>
</dbReference>
<protein>
    <submittedName>
        <fullName evidence="3">Co-chaperone DjlA</fullName>
    </submittedName>
</protein>
<dbReference type="PROSITE" id="PS50076">
    <property type="entry name" value="DNAJ_2"/>
    <property type="match status" value="1"/>
</dbReference>
<feature type="domain" description="J" evidence="2">
    <location>
        <begin position="184"/>
        <end position="248"/>
    </location>
</feature>
<name>A0A4Y8UEQ9_9GAMM</name>
<evidence type="ECO:0000256" key="1">
    <source>
        <dbReference type="ARBA" id="ARBA00023186"/>
    </source>
</evidence>
<dbReference type="OrthoDB" id="9782583at2"/>
<keyword evidence="4" id="KW-1185">Reference proteome</keyword>
<dbReference type="Pfam" id="PF05099">
    <property type="entry name" value="TerB"/>
    <property type="match status" value="1"/>
</dbReference>
<organism evidence="3 4">
    <name type="scientific">Gammaproteobacteria bacterium LSUCC0057</name>
    <dbReference type="NCBI Taxonomy" id="2559237"/>
    <lineage>
        <taxon>Bacteria</taxon>
        <taxon>Pseudomonadati</taxon>
        <taxon>Pseudomonadota</taxon>
        <taxon>Gammaproteobacteria</taxon>
        <taxon>Cellvibrionales</taxon>
        <taxon>Porticoccaceae</taxon>
        <taxon>SAR92 clade</taxon>
    </lineage>
</organism>
<dbReference type="InterPro" id="IPR029024">
    <property type="entry name" value="TerB-like"/>
</dbReference>
<dbReference type="InterPro" id="IPR007791">
    <property type="entry name" value="DjlA_N"/>
</dbReference>
<dbReference type="AlphaFoldDB" id="A0A4Y8UEQ9"/>
<dbReference type="PRINTS" id="PR00625">
    <property type="entry name" value="JDOMAIN"/>
</dbReference>
<dbReference type="NCBIfam" id="NF006948">
    <property type="entry name" value="PRK09430.1"/>
    <property type="match status" value="1"/>
</dbReference>
<dbReference type="SMART" id="SM00271">
    <property type="entry name" value="DnaJ"/>
    <property type="match status" value="1"/>
</dbReference>
<dbReference type="Gene3D" id="1.10.287.110">
    <property type="entry name" value="DnaJ domain"/>
    <property type="match status" value="1"/>
</dbReference>
<dbReference type="EMBL" id="SPIA01000004">
    <property type="protein sequence ID" value="TFH67305.1"/>
    <property type="molecule type" value="Genomic_DNA"/>
</dbReference>
<evidence type="ECO:0000313" key="4">
    <source>
        <dbReference type="Proteomes" id="UP000298133"/>
    </source>
</evidence>
<dbReference type="SUPFAM" id="SSF46565">
    <property type="entry name" value="Chaperone J-domain"/>
    <property type="match status" value="1"/>
</dbReference>
<accession>A0A4Y8UEQ9</accession>
<proteinExistence type="predicted"/>
<dbReference type="InterPro" id="IPR001623">
    <property type="entry name" value="DnaJ_domain"/>
</dbReference>
<gene>
    <name evidence="3" type="primary">djlA</name>
    <name evidence="3" type="ORF">E3W66_09020</name>
</gene>
<comment type="caution">
    <text evidence="3">The sequence shown here is derived from an EMBL/GenBank/DDBJ whole genome shotgun (WGS) entry which is preliminary data.</text>
</comment>
<keyword evidence="1" id="KW-0143">Chaperone</keyword>
<evidence type="ECO:0000259" key="2">
    <source>
        <dbReference type="PROSITE" id="PS50076"/>
    </source>
</evidence>
<dbReference type="CDD" id="cd06257">
    <property type="entry name" value="DnaJ"/>
    <property type="match status" value="1"/>
</dbReference>
<dbReference type="Pfam" id="PF00226">
    <property type="entry name" value="DnaJ"/>
    <property type="match status" value="1"/>
</dbReference>
<dbReference type="PANTHER" id="PTHR24074">
    <property type="entry name" value="CO-CHAPERONE PROTEIN DJLA"/>
    <property type="match status" value="1"/>
</dbReference>
<reference evidence="3 4" key="1">
    <citation type="submission" date="2019-03" db="EMBL/GenBank/DDBJ databases">
        <title>Draft genome of Gammaproteobacteria bacterium LSUCC0057, a member of the SAR92 clade.</title>
        <authorList>
            <person name="Lanclos V.C."/>
            <person name="Doiron C."/>
            <person name="Henson M.W."/>
            <person name="Thrash J.C."/>
        </authorList>
    </citation>
    <scope>NUCLEOTIDE SEQUENCE [LARGE SCALE GENOMIC DNA]</scope>
    <source>
        <strain evidence="3 4">LSUCC0057</strain>
    </source>
</reference>